<protein>
    <recommendedName>
        <fullName evidence="4">DUF4267 domain-containing protein</fullName>
    </recommendedName>
</protein>
<reference evidence="3" key="1">
    <citation type="submission" date="2015-02" db="EMBL/GenBank/DDBJ databases">
        <authorList>
            <person name="Chooi Y.-H."/>
        </authorList>
    </citation>
    <scope>NUCLEOTIDE SEQUENCE [LARGE SCALE GENOMIC DNA]</scope>
    <source>
        <strain evidence="3">strain Y</strain>
    </source>
</reference>
<keyword evidence="1" id="KW-0812">Transmembrane</keyword>
<sequence>MLTRRKPIVALAVIAGALLTLIGIRFLLVPDSAAKTFGLTPAMAGAQLHAIIGLRDIWLGALAIAFALLGQWRALALWFLFGVLVCWADAAIVATSGGPRLAIAFHTGSGVFCLVLGVAAWRLSNKEAHAG</sequence>
<evidence type="ECO:0000313" key="2">
    <source>
        <dbReference type="EMBL" id="CPR20928.1"/>
    </source>
</evidence>
<keyword evidence="1" id="KW-0472">Membrane</keyword>
<keyword evidence="1" id="KW-1133">Transmembrane helix</keyword>
<dbReference type="Pfam" id="PF14087">
    <property type="entry name" value="DUF4267"/>
    <property type="match status" value="1"/>
</dbReference>
<dbReference type="RefSeq" id="WP_046478924.1">
    <property type="nucleotide sequence ID" value="NZ_LN829118.1"/>
</dbReference>
<dbReference type="EMBL" id="LN829119">
    <property type="protein sequence ID" value="CPR20928.1"/>
    <property type="molecule type" value="Genomic_DNA"/>
</dbReference>
<feature type="transmembrane region" description="Helical" evidence="1">
    <location>
        <begin position="48"/>
        <end position="69"/>
    </location>
</feature>
<dbReference type="Proteomes" id="UP000033187">
    <property type="component" value="Chromosome 1"/>
</dbReference>
<gene>
    <name evidence="2" type="ORF">YBN1229_v1_2826</name>
</gene>
<dbReference type="InterPro" id="IPR025363">
    <property type="entry name" value="DUF4267"/>
</dbReference>
<evidence type="ECO:0008006" key="4">
    <source>
        <dbReference type="Google" id="ProtNLM"/>
    </source>
</evidence>
<accession>A0A0D6JHH3</accession>
<evidence type="ECO:0000256" key="1">
    <source>
        <dbReference type="SAM" id="Phobius"/>
    </source>
</evidence>
<name>A0A0D6JHH3_9HYPH</name>
<feature type="transmembrane region" description="Helical" evidence="1">
    <location>
        <begin position="101"/>
        <end position="121"/>
    </location>
</feature>
<evidence type="ECO:0000313" key="3">
    <source>
        <dbReference type="Proteomes" id="UP000033187"/>
    </source>
</evidence>
<feature type="transmembrane region" description="Helical" evidence="1">
    <location>
        <begin position="76"/>
        <end position="95"/>
    </location>
</feature>
<dbReference type="KEGG" id="fil:BN1229_v1_3093"/>
<proteinExistence type="predicted"/>
<dbReference type="KEGG" id="fiy:BN1229_v1_2826"/>
<keyword evidence="3" id="KW-1185">Reference proteome</keyword>
<dbReference type="AlphaFoldDB" id="A0A0D6JHH3"/>
<organism evidence="2 3">
    <name type="scientific">Candidatus Filomicrobium marinum</name>
    <dbReference type="NCBI Taxonomy" id="1608628"/>
    <lineage>
        <taxon>Bacteria</taxon>
        <taxon>Pseudomonadati</taxon>
        <taxon>Pseudomonadota</taxon>
        <taxon>Alphaproteobacteria</taxon>
        <taxon>Hyphomicrobiales</taxon>
        <taxon>Hyphomicrobiaceae</taxon>
        <taxon>Filomicrobium</taxon>
    </lineage>
</organism>
<feature type="transmembrane region" description="Helical" evidence="1">
    <location>
        <begin position="7"/>
        <end position="28"/>
    </location>
</feature>